<dbReference type="Proteomes" id="UP000836788">
    <property type="component" value="Chromosome 12"/>
</dbReference>
<dbReference type="AlphaFoldDB" id="A0A8J9T8G0"/>
<proteinExistence type="predicted"/>
<sequence length="219" mass="24429">MFGALNQSVASMKKMANRQSRSRQGSNIAIVQAEDESIGSELPKKDQFDIVLSQRRARGTGILQVYDDDTDTAVSSLSTEENVIIFSPECEKLDQSGGSLSWCFYTSITEPTIDSQDSQIVQSNMAVNVGAQQKQINQMYCCASAITEELGSNLDDKLTVKQRAISKVNRSTSLFDTLSEGDNVKYSKIGAGRRSWKKWRHLLCKAMPWHRKPCRSVTF</sequence>
<name>A0A8J9T8G0_PHATR</name>
<organism evidence="1">
    <name type="scientific">Phaeodactylum tricornutum</name>
    <name type="common">Diatom</name>
    <dbReference type="NCBI Taxonomy" id="2850"/>
    <lineage>
        <taxon>Eukaryota</taxon>
        <taxon>Sar</taxon>
        <taxon>Stramenopiles</taxon>
        <taxon>Ochrophyta</taxon>
        <taxon>Bacillariophyta</taxon>
        <taxon>Bacillariophyceae</taxon>
        <taxon>Bacillariophycidae</taxon>
        <taxon>Naviculales</taxon>
        <taxon>Phaeodactylaceae</taxon>
        <taxon>Phaeodactylum</taxon>
    </lineage>
</organism>
<protein>
    <submittedName>
        <fullName evidence="1">Uncharacterized protein</fullName>
    </submittedName>
</protein>
<accession>A0A8J9T8G0</accession>
<gene>
    <name evidence="1" type="ORF">PTTT1_LOCUS11472</name>
</gene>
<dbReference type="EMBL" id="OU594953">
    <property type="protein sequence ID" value="CAG9279871.1"/>
    <property type="molecule type" value="Genomic_DNA"/>
</dbReference>
<reference evidence="1" key="1">
    <citation type="submission" date="2022-02" db="EMBL/GenBank/DDBJ databases">
        <authorList>
            <person name="Giguere J D."/>
        </authorList>
    </citation>
    <scope>NUCLEOTIDE SEQUENCE</scope>
    <source>
        <strain evidence="1">CCAP 1055/1</strain>
    </source>
</reference>
<evidence type="ECO:0000313" key="1">
    <source>
        <dbReference type="EMBL" id="CAG9279871.1"/>
    </source>
</evidence>